<dbReference type="AlphaFoldDB" id="A0A2I1DIV4"/>
<protein>
    <submittedName>
        <fullName evidence="1">Uncharacterized protein</fullName>
    </submittedName>
</protein>
<proteinExistence type="predicted"/>
<accession>A0A2I1DIV4</accession>
<dbReference type="InParanoid" id="A0A2I1DIV4"/>
<dbReference type="RefSeq" id="WP_101538733.1">
    <property type="nucleotide sequence ID" value="NZ_MXAV01000049.1"/>
</dbReference>
<dbReference type="Proteomes" id="UP000234329">
    <property type="component" value="Unassembled WGS sequence"/>
</dbReference>
<organism evidence="1 2">
    <name type="scientific">Acidithiobacillus marinus</name>
    <dbReference type="NCBI Taxonomy" id="187490"/>
    <lineage>
        <taxon>Bacteria</taxon>
        <taxon>Pseudomonadati</taxon>
        <taxon>Pseudomonadota</taxon>
        <taxon>Acidithiobacillia</taxon>
        <taxon>Acidithiobacillales</taxon>
        <taxon>Acidithiobacillaceae</taxon>
        <taxon>Acidithiobacillus</taxon>
    </lineage>
</organism>
<evidence type="ECO:0000313" key="1">
    <source>
        <dbReference type="EMBL" id="PKY09801.1"/>
    </source>
</evidence>
<dbReference type="EMBL" id="MXAV01000049">
    <property type="protein sequence ID" value="PKY09801.1"/>
    <property type="molecule type" value="Genomic_DNA"/>
</dbReference>
<evidence type="ECO:0000313" key="2">
    <source>
        <dbReference type="Proteomes" id="UP000234329"/>
    </source>
</evidence>
<reference evidence="1 2" key="1">
    <citation type="submission" date="2017-03" db="EMBL/GenBank/DDBJ databases">
        <title>Draft genime sequence of the acidophilic sulfur-oxidizing bacterium Acidithiobacillus sp. SH, isolated from seawater.</title>
        <authorList>
            <person name="Sharmin S."/>
            <person name="Tokuhisa M."/>
            <person name="Kanao T."/>
            <person name="Kamimura K."/>
        </authorList>
    </citation>
    <scope>NUCLEOTIDE SEQUENCE [LARGE SCALE GENOMIC DNA]</scope>
    <source>
        <strain evidence="1 2">SH</strain>
    </source>
</reference>
<gene>
    <name evidence="1" type="ORF">B1757_13010</name>
</gene>
<keyword evidence="2" id="KW-1185">Reference proteome</keyword>
<name>A0A2I1DIV4_9PROT</name>
<sequence length="132" mass="15202">MSTWREQIRLQDRYQKADILLRCFILCIRAGSDWQWDCGVGENRATTGESEKARIWRNALMDYRLAWELAHSLFVGDQCNRLTAHPEKLQSEIIDAGHHLSDPPTGTSLFFKQLEKLMAVGVSEIIARRDAK</sequence>
<comment type="caution">
    <text evidence="1">The sequence shown here is derived from an EMBL/GenBank/DDBJ whole genome shotgun (WGS) entry which is preliminary data.</text>
</comment>